<dbReference type="Pfam" id="PF07999">
    <property type="entry name" value="RHSP"/>
    <property type="match status" value="1"/>
</dbReference>
<dbReference type="AlphaFoldDB" id="K2MVU3"/>
<sequence>MVLTSDKGWPYTLNAPHGALKDFFVNCEVDRVWQIVSSDLTEWFSNFDLSRNPSPVKRLLIGTLGIGKPMAAGSYLFYQPLHYDIEKPQLVVYSFGGSTTYVFGKTIKTVTIYVGSEASEAFLYYLWRRGTKGYIIHDVVEKEAPPASYFLPYDRRGMIVVSSPNVRNYSEWEAQVKAERTIVNCPDGMDVKAMCAWMKRDGTTDDQAAYWKMVKGRMDSVGPISRYIFDANKLIAHSVAIENALGGINSRDGEEHFMPRGVRLWYSENPT</sequence>
<feature type="domain" description="Retrotransposon hot spot protein N-terminal" evidence="2">
    <location>
        <begin position="1"/>
        <end position="46"/>
    </location>
</feature>
<dbReference type="Pfam" id="PF20445">
    <property type="entry name" value="RHS_N"/>
    <property type="match status" value="1"/>
</dbReference>
<accession>K2MVU3</accession>
<gene>
    <name evidence="4" type="ORF">MOQ_000406</name>
    <name evidence="3" type="ORF">MOQ_000413</name>
</gene>
<comment type="caution">
    <text evidence="4">The sequence shown here is derived from an EMBL/GenBank/DDBJ whole genome shotgun (WGS) entry which is preliminary data.</text>
</comment>
<feature type="domain" description="Retrotransposon hot spot protein,C-terminal" evidence="1">
    <location>
        <begin position="59"/>
        <end position="255"/>
    </location>
</feature>
<dbReference type="InterPro" id="IPR046836">
    <property type="entry name" value="RHS_C"/>
</dbReference>
<evidence type="ECO:0000313" key="3">
    <source>
        <dbReference type="EMBL" id="EKF39362.1"/>
    </source>
</evidence>
<evidence type="ECO:0000259" key="1">
    <source>
        <dbReference type="Pfam" id="PF07999"/>
    </source>
</evidence>
<evidence type="ECO:0000313" key="5">
    <source>
        <dbReference type="Proteomes" id="UP000007350"/>
    </source>
</evidence>
<evidence type="ECO:0000259" key="2">
    <source>
        <dbReference type="Pfam" id="PF20445"/>
    </source>
</evidence>
<dbReference type="InterPro" id="IPR006518">
    <property type="entry name" value="Trypano_RHS"/>
</dbReference>
<dbReference type="EMBL" id="AHKC01001351">
    <property type="protein sequence ID" value="EKF39368.1"/>
    <property type="molecule type" value="Genomic_DNA"/>
</dbReference>
<dbReference type="EMBL" id="AHKC01001355">
    <property type="protein sequence ID" value="EKF39362.1"/>
    <property type="molecule type" value="Genomic_DNA"/>
</dbReference>
<proteinExistence type="predicted"/>
<dbReference type="Proteomes" id="UP000007350">
    <property type="component" value="Unassembled WGS sequence"/>
</dbReference>
<protein>
    <submittedName>
        <fullName evidence="4">Retrotransposon hot spot (RHS) protein, putative</fullName>
    </submittedName>
</protein>
<name>K2MVU3_TRYCR</name>
<organism evidence="4 5">
    <name type="scientific">Trypanosoma cruzi marinkellei</name>
    <dbReference type="NCBI Taxonomy" id="85056"/>
    <lineage>
        <taxon>Eukaryota</taxon>
        <taxon>Discoba</taxon>
        <taxon>Euglenozoa</taxon>
        <taxon>Kinetoplastea</taxon>
        <taxon>Metakinetoplastina</taxon>
        <taxon>Trypanosomatida</taxon>
        <taxon>Trypanosomatidae</taxon>
        <taxon>Trypanosoma</taxon>
        <taxon>Schizotrypanum</taxon>
    </lineage>
</organism>
<keyword evidence="5" id="KW-1185">Reference proteome</keyword>
<reference evidence="4 5" key="1">
    <citation type="journal article" date="2012" name="BMC Genomics">
        <title>Comparative genomic analysis of human infective Trypanosoma cruzi lineages with the bat-restricted subspecies T. cruzi marinkellei.</title>
        <authorList>
            <person name="Franzen O."/>
            <person name="Talavera-Lopez C."/>
            <person name="Ochaya S."/>
            <person name="Butler C.E."/>
            <person name="Messenger L.A."/>
            <person name="Lewis M.D."/>
            <person name="Llewellyn M.S."/>
            <person name="Marinkelle C.J."/>
            <person name="Tyler K.M."/>
            <person name="Miles M.A."/>
            <person name="Andersson B."/>
        </authorList>
    </citation>
    <scope>NUCLEOTIDE SEQUENCE [LARGE SCALE GENOMIC DNA]</scope>
    <source>
        <strain evidence="4 5">B7</strain>
    </source>
</reference>
<evidence type="ECO:0000313" key="4">
    <source>
        <dbReference type="EMBL" id="EKF39368.1"/>
    </source>
</evidence>
<dbReference type="NCBIfam" id="TIGR01631">
    <property type="entry name" value="Trypano_RHS"/>
    <property type="match status" value="1"/>
</dbReference>
<dbReference type="InterPro" id="IPR046835">
    <property type="entry name" value="RHS_N"/>
</dbReference>